<dbReference type="Pfam" id="PF00275">
    <property type="entry name" value="EPSP_synthase"/>
    <property type="match status" value="1"/>
</dbReference>
<keyword evidence="15" id="KW-1185">Reference proteome</keyword>
<dbReference type="PANTHER" id="PTHR43783:SF1">
    <property type="entry name" value="UDP-N-ACETYLGLUCOSAMINE 1-CARBOXYVINYLTRANSFERASE"/>
    <property type="match status" value="1"/>
</dbReference>
<evidence type="ECO:0000256" key="3">
    <source>
        <dbReference type="ARBA" id="ARBA00022490"/>
    </source>
</evidence>
<dbReference type="HAMAP" id="MF_00111">
    <property type="entry name" value="MurA"/>
    <property type="match status" value="1"/>
</dbReference>
<dbReference type="AlphaFoldDB" id="A0A926IBH6"/>
<proteinExistence type="inferred from homology"/>
<feature type="modified residue" description="2-(S-cysteinyl)pyruvic acid O-phosphothioketal" evidence="12">
    <location>
        <position position="116"/>
    </location>
</feature>
<dbReference type="SUPFAM" id="SSF55205">
    <property type="entry name" value="EPT/RTPC-like"/>
    <property type="match status" value="1"/>
</dbReference>
<comment type="subcellular location">
    <subcellularLocation>
        <location evidence="1 12">Cytoplasm</location>
    </subcellularLocation>
</comment>
<feature type="binding site" evidence="12">
    <location>
        <begin position="121"/>
        <end position="125"/>
    </location>
    <ligand>
        <name>UDP-N-acetyl-alpha-D-glucosamine</name>
        <dbReference type="ChEBI" id="CHEBI:57705"/>
    </ligand>
</feature>
<feature type="binding site" evidence="12">
    <location>
        <position position="92"/>
    </location>
    <ligand>
        <name>UDP-N-acetyl-alpha-D-glucosamine</name>
        <dbReference type="ChEBI" id="CHEBI:57705"/>
    </ligand>
</feature>
<comment type="similarity">
    <text evidence="10 12">Belongs to the EPSP synthase family. MurA subfamily.</text>
</comment>
<feature type="binding site" evidence="12">
    <location>
        <position position="328"/>
    </location>
    <ligand>
        <name>UDP-N-acetyl-alpha-D-glucosamine</name>
        <dbReference type="ChEBI" id="CHEBI:57705"/>
    </ligand>
</feature>
<dbReference type="Proteomes" id="UP000660861">
    <property type="component" value="Unassembled WGS sequence"/>
</dbReference>
<comment type="caution">
    <text evidence="12">Lacks conserved residue(s) required for the propagation of feature annotation.</text>
</comment>
<evidence type="ECO:0000256" key="12">
    <source>
        <dbReference type="HAMAP-Rule" id="MF_00111"/>
    </source>
</evidence>
<dbReference type="CDD" id="cd01555">
    <property type="entry name" value="UdpNAET"/>
    <property type="match status" value="1"/>
</dbReference>
<comment type="catalytic activity">
    <reaction evidence="11 12">
        <text>phosphoenolpyruvate + UDP-N-acetyl-alpha-D-glucosamine = UDP-N-acetyl-3-O-(1-carboxyvinyl)-alpha-D-glucosamine + phosphate</text>
        <dbReference type="Rhea" id="RHEA:18681"/>
        <dbReference type="ChEBI" id="CHEBI:43474"/>
        <dbReference type="ChEBI" id="CHEBI:57705"/>
        <dbReference type="ChEBI" id="CHEBI:58702"/>
        <dbReference type="ChEBI" id="CHEBI:68483"/>
        <dbReference type="EC" id="2.5.1.7"/>
    </reaction>
</comment>
<dbReference type="InterPro" id="IPR001986">
    <property type="entry name" value="Enolpyruvate_Tfrase_dom"/>
</dbReference>
<keyword evidence="12" id="KW-0670">Pyruvate</keyword>
<dbReference type="InterPro" id="IPR005750">
    <property type="entry name" value="UDP_GlcNAc_COvinyl_MurA"/>
</dbReference>
<evidence type="ECO:0000256" key="7">
    <source>
        <dbReference type="ARBA" id="ARBA00022984"/>
    </source>
</evidence>
<evidence type="ECO:0000256" key="11">
    <source>
        <dbReference type="ARBA" id="ARBA00047527"/>
    </source>
</evidence>
<evidence type="ECO:0000256" key="1">
    <source>
        <dbReference type="ARBA" id="ARBA00004496"/>
    </source>
</evidence>
<dbReference type="InterPro" id="IPR013792">
    <property type="entry name" value="RNA3'P_cycl/enolpyr_Trfase_a/b"/>
</dbReference>
<dbReference type="InterPro" id="IPR050068">
    <property type="entry name" value="MurA_subfamily"/>
</dbReference>
<dbReference type="PANTHER" id="PTHR43783">
    <property type="entry name" value="UDP-N-ACETYLGLUCOSAMINE 1-CARBOXYVINYLTRANSFERASE"/>
    <property type="match status" value="1"/>
</dbReference>
<evidence type="ECO:0000256" key="2">
    <source>
        <dbReference type="ARBA" id="ARBA00004752"/>
    </source>
</evidence>
<sequence>MSRLIVEGGTPIQGEIWVQGAKNSVLPILAATLLCEGPSVLHNCPRLSDVDAAVQILEYLGCQVKRAGDTLTVLPDTACRYDIPDDLMREMRSSIVFLGAIIARCQKAAISYPGGCELGPRPIDLHLQALRKLGTEIVEEHGFLDCQSHGRLRGAKIVLSFPSVGATENIMLAACTAKGTTEIINAAREPEIVDLADFLTKCGAKIKGAGEGTIEITGVEEIHGAEHHVIPDRIAAATYLSCAAITGGDLTLRGCSPDQMKSVLPLFEEAGCRLDYEGENIHIWGTVPLKPLKLVRTMPYPGFPTDAQAPLMAMTTLAKGATIFVENIFENRYKHAYELMRMGADIKIEGRVAVVEGVDALHGAQVCATDLRGGAALITAALAAQGETVITGVHHIDRGYETIEKILTAVGARVKRE</sequence>
<evidence type="ECO:0000256" key="9">
    <source>
        <dbReference type="ARBA" id="ARBA00023316"/>
    </source>
</evidence>
<keyword evidence="3 12" id="KW-0963">Cytoplasm</keyword>
<evidence type="ECO:0000256" key="6">
    <source>
        <dbReference type="ARBA" id="ARBA00022960"/>
    </source>
</evidence>
<dbReference type="RefSeq" id="WP_262397195.1">
    <property type="nucleotide sequence ID" value="NZ_JACRTC010000002.1"/>
</dbReference>
<dbReference type="GO" id="GO:0019277">
    <property type="term" value="P:UDP-N-acetylgalactosamine biosynthetic process"/>
    <property type="evidence" value="ECO:0007669"/>
    <property type="project" value="InterPro"/>
</dbReference>
<dbReference type="Gene3D" id="3.65.10.10">
    <property type="entry name" value="Enolpyruvate transferase domain"/>
    <property type="match status" value="2"/>
</dbReference>
<dbReference type="InterPro" id="IPR036968">
    <property type="entry name" value="Enolpyruvate_Tfrase_sf"/>
</dbReference>
<evidence type="ECO:0000313" key="14">
    <source>
        <dbReference type="EMBL" id="MBC8570105.1"/>
    </source>
</evidence>
<protein>
    <recommendedName>
        <fullName evidence="12">UDP-N-acetylglucosamine 1-carboxyvinyltransferase</fullName>
        <ecNumber evidence="12">2.5.1.7</ecNumber>
    </recommendedName>
    <alternativeName>
        <fullName evidence="12">Enoylpyruvate transferase</fullName>
    </alternativeName>
    <alternativeName>
        <fullName evidence="12">UDP-N-acetylglucosamine enolpyruvyl transferase</fullName>
        <shortName evidence="12">EPT</shortName>
    </alternativeName>
</protein>
<feature type="binding site" evidence="12">
    <location>
        <position position="306"/>
    </location>
    <ligand>
        <name>UDP-N-acetyl-alpha-D-glucosamine</name>
        <dbReference type="ChEBI" id="CHEBI:57705"/>
    </ligand>
</feature>
<dbReference type="NCBIfam" id="NF006873">
    <property type="entry name" value="PRK09369.1"/>
    <property type="match status" value="1"/>
</dbReference>
<comment type="caution">
    <text evidence="14">The sequence shown here is derived from an EMBL/GenBank/DDBJ whole genome shotgun (WGS) entry which is preliminary data.</text>
</comment>
<dbReference type="GO" id="GO:0005737">
    <property type="term" value="C:cytoplasm"/>
    <property type="evidence" value="ECO:0007669"/>
    <property type="project" value="UniProtKB-SubCell"/>
</dbReference>
<evidence type="ECO:0000256" key="10">
    <source>
        <dbReference type="ARBA" id="ARBA00038367"/>
    </source>
</evidence>
<accession>A0A926IBH6</accession>
<evidence type="ECO:0000256" key="4">
    <source>
        <dbReference type="ARBA" id="ARBA00022618"/>
    </source>
</evidence>
<gene>
    <name evidence="12 14" type="primary">murA</name>
    <name evidence="14" type="ORF">H8709_04605</name>
</gene>
<reference evidence="14" key="1">
    <citation type="submission" date="2020-08" db="EMBL/GenBank/DDBJ databases">
        <title>Genome public.</title>
        <authorList>
            <person name="Liu C."/>
            <person name="Sun Q."/>
        </authorList>
    </citation>
    <scope>NUCLEOTIDE SEQUENCE</scope>
    <source>
        <strain evidence="14">NSJ-54</strain>
    </source>
</reference>
<feature type="domain" description="Enolpyruvate transferase" evidence="13">
    <location>
        <begin position="6"/>
        <end position="406"/>
    </location>
</feature>
<dbReference type="EMBL" id="JACRTC010000002">
    <property type="protein sequence ID" value="MBC8570105.1"/>
    <property type="molecule type" value="Genomic_DNA"/>
</dbReference>
<evidence type="ECO:0000313" key="15">
    <source>
        <dbReference type="Proteomes" id="UP000660861"/>
    </source>
</evidence>
<evidence type="ECO:0000256" key="8">
    <source>
        <dbReference type="ARBA" id="ARBA00023306"/>
    </source>
</evidence>
<dbReference type="GO" id="GO:0009252">
    <property type="term" value="P:peptidoglycan biosynthetic process"/>
    <property type="evidence" value="ECO:0007669"/>
    <property type="project" value="UniProtKB-UniRule"/>
</dbReference>
<dbReference type="GO" id="GO:0008360">
    <property type="term" value="P:regulation of cell shape"/>
    <property type="evidence" value="ECO:0007669"/>
    <property type="project" value="UniProtKB-KW"/>
</dbReference>
<dbReference type="GO" id="GO:0051301">
    <property type="term" value="P:cell division"/>
    <property type="evidence" value="ECO:0007669"/>
    <property type="project" value="UniProtKB-KW"/>
</dbReference>
<keyword evidence="7 12" id="KW-0573">Peptidoglycan synthesis</keyword>
<keyword evidence="9 12" id="KW-0961">Cell wall biogenesis/degradation</keyword>
<keyword evidence="5 12" id="KW-0808">Transferase</keyword>
<keyword evidence="6 12" id="KW-0133">Cell shape</keyword>
<comment type="pathway">
    <text evidence="2 12">Cell wall biogenesis; peptidoglycan biosynthesis.</text>
</comment>
<dbReference type="GO" id="GO:0071555">
    <property type="term" value="P:cell wall organization"/>
    <property type="evidence" value="ECO:0007669"/>
    <property type="project" value="UniProtKB-KW"/>
</dbReference>
<dbReference type="NCBIfam" id="TIGR01072">
    <property type="entry name" value="murA"/>
    <property type="match status" value="1"/>
</dbReference>
<dbReference type="EC" id="2.5.1.7" evidence="12"/>
<dbReference type="GO" id="GO:0008760">
    <property type="term" value="F:UDP-N-acetylglucosamine 1-carboxyvinyltransferase activity"/>
    <property type="evidence" value="ECO:0007669"/>
    <property type="project" value="UniProtKB-UniRule"/>
</dbReference>
<name>A0A926IBH6_9FIRM</name>
<comment type="function">
    <text evidence="12">Cell wall formation. Adds enolpyruvyl to UDP-N-acetylglucosamine.</text>
</comment>
<feature type="active site" description="Proton donor" evidence="12">
    <location>
        <position position="116"/>
    </location>
</feature>
<organism evidence="14 15">
    <name type="scientific">Zongyangia hominis</name>
    <dbReference type="NCBI Taxonomy" id="2763677"/>
    <lineage>
        <taxon>Bacteria</taxon>
        <taxon>Bacillati</taxon>
        <taxon>Bacillota</taxon>
        <taxon>Clostridia</taxon>
        <taxon>Eubacteriales</taxon>
        <taxon>Oscillospiraceae</taxon>
        <taxon>Zongyangia</taxon>
    </lineage>
</organism>
<keyword evidence="8 12" id="KW-0131">Cell cycle</keyword>
<evidence type="ECO:0000259" key="13">
    <source>
        <dbReference type="Pfam" id="PF00275"/>
    </source>
</evidence>
<evidence type="ECO:0000256" key="5">
    <source>
        <dbReference type="ARBA" id="ARBA00022679"/>
    </source>
</evidence>
<keyword evidence="4 12" id="KW-0132">Cell division</keyword>
<feature type="binding site" evidence="12">
    <location>
        <begin position="22"/>
        <end position="23"/>
    </location>
    <ligand>
        <name>phosphoenolpyruvate</name>
        <dbReference type="ChEBI" id="CHEBI:58702"/>
    </ligand>
</feature>